<evidence type="ECO:0000259" key="8">
    <source>
        <dbReference type="SMART" id="SM00477"/>
    </source>
</evidence>
<evidence type="ECO:0000256" key="5">
    <source>
        <dbReference type="ARBA" id="ARBA00022759"/>
    </source>
</evidence>
<keyword evidence="4" id="KW-0479">Metal-binding</keyword>
<evidence type="ECO:0000256" key="4">
    <source>
        <dbReference type="ARBA" id="ARBA00022723"/>
    </source>
</evidence>
<sequence>MKFRRRLCVYALCLIGILSSCRKETDGTASLDELQFQTVVSTTASQEDGQRLSQTQSVGLFMTRSGQNLQADHVLQGVDNKRFITDASGIFRSENLSVQYPANAGTAFDIIAYAPFRRQLDNYRYIIDLNDQSQQESLDFMVADNLMGITRGEPLPRLVFQRQLAKIQINVNTASGESATGLRVALQGMRTEGVFDFGQKTLSSSSNSIRDIQAKVTPLSANQALIETTIFPVTTTNGQRFVFTLQNGVSYTWTLPVDSTYHRAARYVYNITLQDGDGSIAPVAPPRIYFETPELTHDGQRTLYITHMMPENNAIRNYSMLYDTQYKMAYWVAYPMHASYLGTSGRTDAWAYDPLIGTTNQPTLLSGFGLPNVDRGHQIASADRTSSVRANATTFYYSNMTPQQARLNQGLWANLENRVRGWINRTDTLYVVTGAMATSSSDPAVQYVSDNTGVQVAVPKYYYKALAARQGNNYETIAFKVDNVQPVNNDFIQHRITVEELERETGFRFFPTIPNSAKQTINMAFWQ</sequence>
<dbReference type="InterPro" id="IPR044929">
    <property type="entry name" value="DNA/RNA_non-sp_Endonuclease_sf"/>
</dbReference>
<evidence type="ECO:0000259" key="9">
    <source>
        <dbReference type="SMART" id="SM00892"/>
    </source>
</evidence>
<keyword evidence="7" id="KW-0460">Magnesium</keyword>
<evidence type="ECO:0000256" key="7">
    <source>
        <dbReference type="ARBA" id="ARBA00022842"/>
    </source>
</evidence>
<dbReference type="PROSITE" id="PS51257">
    <property type="entry name" value="PROKAR_LIPOPROTEIN"/>
    <property type="match status" value="1"/>
</dbReference>
<dbReference type="Gene3D" id="3.40.570.10">
    <property type="entry name" value="Extracellular Endonuclease, subunit A"/>
    <property type="match status" value="1"/>
</dbReference>
<evidence type="ECO:0000256" key="1">
    <source>
        <dbReference type="ARBA" id="ARBA00001946"/>
    </source>
</evidence>
<keyword evidence="6" id="KW-0378">Hydrolase</keyword>
<dbReference type="InterPro" id="IPR044925">
    <property type="entry name" value="His-Me_finger_sf"/>
</dbReference>
<dbReference type="PROSITE" id="PS01070">
    <property type="entry name" value="NUCLEASE_NON_SPEC"/>
    <property type="match status" value="1"/>
</dbReference>
<dbReference type="Proteomes" id="UP001221558">
    <property type="component" value="Chromosome"/>
</dbReference>
<evidence type="ECO:0000313" key="10">
    <source>
        <dbReference type="EMBL" id="WDF67577.1"/>
    </source>
</evidence>
<keyword evidence="3" id="KW-0540">Nuclease</keyword>
<evidence type="ECO:0000313" key="11">
    <source>
        <dbReference type="Proteomes" id="UP001221558"/>
    </source>
</evidence>
<accession>A0ABY7WDJ5</accession>
<dbReference type="InterPro" id="IPR040255">
    <property type="entry name" value="Non-specific_endonuclease"/>
</dbReference>
<dbReference type="InterPro" id="IPR020821">
    <property type="entry name" value="ENPP1-3/EXOG-like_nuc-like"/>
</dbReference>
<dbReference type="SMART" id="SM00892">
    <property type="entry name" value="Endonuclease_NS"/>
    <property type="match status" value="1"/>
</dbReference>
<feature type="domain" description="DNA/RNA non-specific endonuclease/pyrophosphatase/phosphodiesterase" evidence="9">
    <location>
        <begin position="314"/>
        <end position="516"/>
    </location>
</feature>
<dbReference type="SMART" id="SM00477">
    <property type="entry name" value="NUC"/>
    <property type="match status" value="1"/>
</dbReference>
<dbReference type="InterPro" id="IPR018524">
    <property type="entry name" value="DNA/RNA_endonuclease_AS"/>
</dbReference>
<dbReference type="SUPFAM" id="SSF54060">
    <property type="entry name" value="His-Me finger endonucleases"/>
    <property type="match status" value="1"/>
</dbReference>
<proteinExistence type="inferred from homology"/>
<dbReference type="RefSeq" id="WP_274266305.1">
    <property type="nucleotide sequence ID" value="NZ_CP117880.1"/>
</dbReference>
<dbReference type="PANTHER" id="PTHR13966:SF5">
    <property type="entry name" value="ENDONUCLEASE G, MITOCHONDRIAL"/>
    <property type="match status" value="1"/>
</dbReference>
<organism evidence="10 11">
    <name type="scientific">Sphingobacterium oryzagri</name>
    <dbReference type="NCBI Taxonomy" id="3025669"/>
    <lineage>
        <taxon>Bacteria</taxon>
        <taxon>Pseudomonadati</taxon>
        <taxon>Bacteroidota</taxon>
        <taxon>Sphingobacteriia</taxon>
        <taxon>Sphingobacteriales</taxon>
        <taxon>Sphingobacteriaceae</taxon>
        <taxon>Sphingobacterium</taxon>
    </lineage>
</organism>
<dbReference type="CDD" id="cd13121">
    <property type="entry name" value="BF2867_like_C"/>
    <property type="match status" value="1"/>
</dbReference>
<evidence type="ECO:0000256" key="3">
    <source>
        <dbReference type="ARBA" id="ARBA00022722"/>
    </source>
</evidence>
<reference evidence="10 11" key="1">
    <citation type="submission" date="2023-02" db="EMBL/GenBank/DDBJ databases">
        <title>Genome sequence of Sphingobacterium sp. KACC 22765.</title>
        <authorList>
            <person name="Kim S."/>
            <person name="Heo J."/>
            <person name="Kwon S.-W."/>
        </authorList>
    </citation>
    <scope>NUCLEOTIDE SEQUENCE [LARGE SCALE GENOMIC DNA]</scope>
    <source>
        <strain evidence="10 11">KACC 22765</strain>
    </source>
</reference>
<evidence type="ECO:0000256" key="2">
    <source>
        <dbReference type="ARBA" id="ARBA00010052"/>
    </source>
</evidence>
<name>A0ABY7WDJ5_9SPHI</name>
<keyword evidence="5 10" id="KW-0255">Endonuclease</keyword>
<protein>
    <submittedName>
        <fullName evidence="10">DNA/RNA non-specific endonuclease</fullName>
    </submittedName>
</protein>
<dbReference type="InterPro" id="IPR042278">
    <property type="entry name" value="Mfa-like_1_N"/>
</dbReference>
<feature type="domain" description="ENPP1-3/EXOG-like endonuclease/phosphodiesterase" evidence="8">
    <location>
        <begin position="315"/>
        <end position="516"/>
    </location>
</feature>
<dbReference type="PANTHER" id="PTHR13966">
    <property type="entry name" value="ENDONUCLEASE RELATED"/>
    <property type="match status" value="1"/>
</dbReference>
<dbReference type="CDD" id="cd13120">
    <property type="entry name" value="BF2867_like_N"/>
    <property type="match status" value="1"/>
</dbReference>
<dbReference type="GO" id="GO:0004519">
    <property type="term" value="F:endonuclease activity"/>
    <property type="evidence" value="ECO:0007669"/>
    <property type="project" value="UniProtKB-KW"/>
</dbReference>
<evidence type="ECO:0000256" key="6">
    <source>
        <dbReference type="ARBA" id="ARBA00022801"/>
    </source>
</evidence>
<comment type="similarity">
    <text evidence="2">Belongs to the DNA/RNA non-specific endonuclease family.</text>
</comment>
<dbReference type="Gene3D" id="2.60.40.2620">
    <property type="entry name" value="Fimbrillin-like"/>
    <property type="match status" value="1"/>
</dbReference>
<dbReference type="EMBL" id="CP117880">
    <property type="protein sequence ID" value="WDF67577.1"/>
    <property type="molecule type" value="Genomic_DNA"/>
</dbReference>
<gene>
    <name evidence="10" type="ORF">PQ465_14855</name>
</gene>
<keyword evidence="11" id="KW-1185">Reference proteome</keyword>
<dbReference type="Pfam" id="PF13149">
    <property type="entry name" value="Mfa_like_1"/>
    <property type="match status" value="1"/>
</dbReference>
<dbReference type="Gene3D" id="2.60.40.2630">
    <property type="match status" value="1"/>
</dbReference>
<dbReference type="Pfam" id="PF01223">
    <property type="entry name" value="Endonuclease_NS"/>
    <property type="match status" value="1"/>
</dbReference>
<dbReference type="InterPro" id="IPR025049">
    <property type="entry name" value="Mfa-like_1"/>
</dbReference>
<comment type="cofactor">
    <cofactor evidence="1">
        <name>Mg(2+)</name>
        <dbReference type="ChEBI" id="CHEBI:18420"/>
    </cofactor>
</comment>
<dbReference type="InterPro" id="IPR001604">
    <property type="entry name" value="Endo_G_ENPP1-like_dom"/>
</dbReference>